<dbReference type="InterPro" id="IPR012876">
    <property type="entry name" value="DUF1677_pln"/>
</dbReference>
<dbReference type="PANTHER" id="PTHR33108:SF46">
    <property type="entry name" value="DUF1677 FAMILY PROTEIN"/>
    <property type="match status" value="1"/>
</dbReference>
<dbReference type="RefSeq" id="XP_027769568.1">
    <property type="nucleotide sequence ID" value="XM_027913767.1"/>
</dbReference>
<protein>
    <submittedName>
        <fullName evidence="2">Uncharacterized protein LOC107006150</fullName>
    </submittedName>
</protein>
<sequence>MASNSRCCLTVCAAQGRRWHVMSDIVCLCVQSKDDDGMPSQRCPTVCSVKRGRWNAMPDVVRLNNLFTKEGGKLAAPTIEVDFEKCNCCVLTEECTLAYIETIRERYQGKWICGLCAEAVKDEMMRCERLINAEEALTRHLNFCKKFSSSTPLPDPTIHLIAAMRQLLRRSLESPKSLRSMPCSTTRNYIWRPCSSIWGKEF</sequence>
<organism evidence="1 2">
    <name type="scientific">Solanum pennellii</name>
    <name type="common">Tomato</name>
    <name type="synonym">Lycopersicon pennellii</name>
    <dbReference type="NCBI Taxonomy" id="28526"/>
    <lineage>
        <taxon>Eukaryota</taxon>
        <taxon>Viridiplantae</taxon>
        <taxon>Streptophyta</taxon>
        <taxon>Embryophyta</taxon>
        <taxon>Tracheophyta</taxon>
        <taxon>Spermatophyta</taxon>
        <taxon>Magnoliopsida</taxon>
        <taxon>eudicotyledons</taxon>
        <taxon>Gunneridae</taxon>
        <taxon>Pentapetalae</taxon>
        <taxon>asterids</taxon>
        <taxon>lamiids</taxon>
        <taxon>Solanales</taxon>
        <taxon>Solanaceae</taxon>
        <taxon>Solanoideae</taxon>
        <taxon>Solaneae</taxon>
        <taxon>Solanum</taxon>
        <taxon>Solanum subgen. Lycopersicon</taxon>
    </lineage>
</organism>
<dbReference type="PANTHER" id="PTHR33108">
    <property type="entry name" value="OS01G0745000 PROTEIN"/>
    <property type="match status" value="1"/>
</dbReference>
<proteinExistence type="predicted"/>
<evidence type="ECO:0000313" key="1">
    <source>
        <dbReference type="Proteomes" id="UP000694930"/>
    </source>
</evidence>
<gene>
    <name evidence="2" type="primary">LOC107006150</name>
</gene>
<dbReference type="Pfam" id="PF07911">
    <property type="entry name" value="DUF1677"/>
    <property type="match status" value="1"/>
</dbReference>
<accession>A0ABM1V1F0</accession>
<dbReference type="GeneID" id="107006150"/>
<keyword evidence="1" id="KW-1185">Reference proteome</keyword>
<dbReference type="Proteomes" id="UP000694930">
    <property type="component" value="Chromosome 12"/>
</dbReference>
<evidence type="ECO:0000313" key="2">
    <source>
        <dbReference type="RefSeq" id="XP_027769568.1"/>
    </source>
</evidence>
<reference evidence="1" key="1">
    <citation type="journal article" date="2014" name="Nat. Genet.">
        <title>The genome of the stress-tolerant wild tomato species Solanum pennellii.</title>
        <authorList>
            <person name="Bolger A."/>
            <person name="Scossa F."/>
            <person name="Bolger M.E."/>
            <person name="Lanz C."/>
            <person name="Maumus F."/>
            <person name="Tohge T."/>
            <person name="Quesneville H."/>
            <person name="Alseekh S."/>
            <person name="Sorensen I."/>
            <person name="Lichtenstein G."/>
            <person name="Fich E.A."/>
            <person name="Conte M."/>
            <person name="Keller H."/>
            <person name="Schneeberger K."/>
            <person name="Schwacke R."/>
            <person name="Ofner I."/>
            <person name="Vrebalov J."/>
            <person name="Xu Y."/>
            <person name="Osorio S."/>
            <person name="Aflitos S.A."/>
            <person name="Schijlen E."/>
            <person name="Jimenez-Gomez J.M."/>
            <person name="Ryngajllo M."/>
            <person name="Kimura S."/>
            <person name="Kumar R."/>
            <person name="Koenig D."/>
            <person name="Headland L.R."/>
            <person name="Maloof J.N."/>
            <person name="Sinha N."/>
            <person name="van Ham R.C."/>
            <person name="Lankhorst R.K."/>
            <person name="Mao L."/>
            <person name="Vogel A."/>
            <person name="Arsova B."/>
            <person name="Panstruga R."/>
            <person name="Fei Z."/>
            <person name="Rose J.K."/>
            <person name="Zamir D."/>
            <person name="Carrari F."/>
            <person name="Giovannoni J.J."/>
            <person name="Weigel D."/>
            <person name="Usadel B."/>
            <person name="Fernie A.R."/>
        </authorList>
    </citation>
    <scope>NUCLEOTIDE SEQUENCE [LARGE SCALE GENOMIC DNA]</scope>
    <source>
        <strain evidence="1">cv. LA0716</strain>
    </source>
</reference>
<name>A0ABM1V1F0_SOLPN</name>
<reference evidence="2" key="2">
    <citation type="submission" date="2025-08" db="UniProtKB">
        <authorList>
            <consortium name="RefSeq"/>
        </authorList>
    </citation>
    <scope>IDENTIFICATION</scope>
</reference>